<dbReference type="PANTHER" id="PTHR43289">
    <property type="entry name" value="MITOGEN-ACTIVATED PROTEIN KINASE KINASE KINASE 20-RELATED"/>
    <property type="match status" value="1"/>
</dbReference>
<evidence type="ECO:0000259" key="7">
    <source>
        <dbReference type="PROSITE" id="PS50011"/>
    </source>
</evidence>
<feature type="compositionally biased region" description="Low complexity" evidence="6">
    <location>
        <begin position="358"/>
        <end position="368"/>
    </location>
</feature>
<evidence type="ECO:0000256" key="1">
    <source>
        <dbReference type="ARBA" id="ARBA00022679"/>
    </source>
</evidence>
<dbReference type="GO" id="GO:0004674">
    <property type="term" value="F:protein serine/threonine kinase activity"/>
    <property type="evidence" value="ECO:0007669"/>
    <property type="project" value="UniProtKB-KW"/>
</dbReference>
<dbReference type="InterPro" id="IPR000719">
    <property type="entry name" value="Prot_kinase_dom"/>
</dbReference>
<keyword evidence="9" id="KW-1185">Reference proteome</keyword>
<protein>
    <submittedName>
        <fullName evidence="8">Serine/threonine protein kinase</fullName>
    </submittedName>
</protein>
<keyword evidence="2 5" id="KW-0547">Nucleotide-binding</keyword>
<feature type="region of interest" description="Disordered" evidence="6">
    <location>
        <begin position="405"/>
        <end position="426"/>
    </location>
</feature>
<proteinExistence type="predicted"/>
<dbReference type="Pfam" id="PF00069">
    <property type="entry name" value="Pkinase"/>
    <property type="match status" value="1"/>
</dbReference>
<dbReference type="Gene3D" id="1.10.510.10">
    <property type="entry name" value="Transferase(Phosphotransferase) domain 1"/>
    <property type="match status" value="1"/>
</dbReference>
<accession>A0A853ADF5</accession>
<keyword evidence="4 5" id="KW-0067">ATP-binding</keyword>
<dbReference type="Proteomes" id="UP000567795">
    <property type="component" value="Unassembled WGS sequence"/>
</dbReference>
<feature type="domain" description="Protein kinase" evidence="7">
    <location>
        <begin position="15"/>
        <end position="269"/>
    </location>
</feature>
<dbReference type="PROSITE" id="PS00108">
    <property type="entry name" value="PROTEIN_KINASE_ST"/>
    <property type="match status" value="1"/>
</dbReference>
<dbReference type="PROSITE" id="PS50011">
    <property type="entry name" value="PROTEIN_KINASE_DOM"/>
    <property type="match status" value="1"/>
</dbReference>
<evidence type="ECO:0000256" key="6">
    <source>
        <dbReference type="SAM" id="MobiDB-lite"/>
    </source>
</evidence>
<feature type="compositionally biased region" description="Pro residues" evidence="6">
    <location>
        <begin position="306"/>
        <end position="341"/>
    </location>
</feature>
<name>A0A853ADF5_9ACTN</name>
<organism evidence="8 9">
    <name type="scientific">Allostreptomyces psammosilenae</name>
    <dbReference type="NCBI Taxonomy" id="1892865"/>
    <lineage>
        <taxon>Bacteria</taxon>
        <taxon>Bacillati</taxon>
        <taxon>Actinomycetota</taxon>
        <taxon>Actinomycetes</taxon>
        <taxon>Kitasatosporales</taxon>
        <taxon>Streptomycetaceae</taxon>
        <taxon>Allostreptomyces</taxon>
    </lineage>
</organism>
<feature type="region of interest" description="Disordered" evidence="6">
    <location>
        <begin position="303"/>
        <end position="379"/>
    </location>
</feature>
<evidence type="ECO:0000256" key="3">
    <source>
        <dbReference type="ARBA" id="ARBA00022777"/>
    </source>
</evidence>
<gene>
    <name evidence="8" type="ORF">FHU37_005391</name>
</gene>
<evidence type="ECO:0000256" key="4">
    <source>
        <dbReference type="ARBA" id="ARBA00022840"/>
    </source>
</evidence>
<evidence type="ECO:0000313" key="9">
    <source>
        <dbReference type="Proteomes" id="UP000567795"/>
    </source>
</evidence>
<dbReference type="PANTHER" id="PTHR43289:SF34">
    <property type="entry name" value="SERINE_THREONINE-PROTEIN KINASE YBDM-RELATED"/>
    <property type="match status" value="1"/>
</dbReference>
<dbReference type="EMBL" id="JACBZD010000002">
    <property type="protein sequence ID" value="NYI08362.1"/>
    <property type="molecule type" value="Genomic_DNA"/>
</dbReference>
<dbReference type="SMART" id="SM00220">
    <property type="entry name" value="S_TKc"/>
    <property type="match status" value="1"/>
</dbReference>
<feature type="binding site" evidence="5">
    <location>
        <position position="43"/>
    </location>
    <ligand>
        <name>ATP</name>
        <dbReference type="ChEBI" id="CHEBI:30616"/>
    </ligand>
</feature>
<evidence type="ECO:0000313" key="8">
    <source>
        <dbReference type="EMBL" id="NYI08362.1"/>
    </source>
</evidence>
<reference evidence="8 9" key="1">
    <citation type="submission" date="2020-07" db="EMBL/GenBank/DDBJ databases">
        <title>Sequencing the genomes of 1000 actinobacteria strains.</title>
        <authorList>
            <person name="Klenk H.-P."/>
        </authorList>
    </citation>
    <scope>NUCLEOTIDE SEQUENCE [LARGE SCALE GENOMIC DNA]</scope>
    <source>
        <strain evidence="8 9">DSM 42178</strain>
    </source>
</reference>
<keyword evidence="3 8" id="KW-0418">Kinase</keyword>
<dbReference type="PROSITE" id="PS00107">
    <property type="entry name" value="PROTEIN_KINASE_ATP"/>
    <property type="match status" value="1"/>
</dbReference>
<keyword evidence="1" id="KW-0808">Transferase</keyword>
<sequence>MNPLADDDPRRIGPYRIVARLGSGGMGRVYLGRSPGGRNVAVKVVRPDLAEDEDFRTRFRREVADARRVGGEWTAPVLDADTEGERPWLATRYVPGPSLSQAVRHAGPFPERSVRLLGAGLAEALRAVHGAGLVHRDLKPSNVLLDVDRPRLIDFGISRAADASVLTRTGLPLGSPGYMSPEQINNQRDLPVGPPSDVFSLGAVLVHAATGVGAFGQGPPEVLLVRAITDQPRLDDVSEALRPLVRRCLTKEPADRPTVEELLDALPPRGEGVRTLTRGGWLPPAVAEMISRRAAEILDFEAADEPPAPSAPPAPLVPPAPPVLSAPPAPSGPPVPPPPPVRNAEGGTAPSSRPDGGHPPTIGAATAPAPAPTRPGTRRRRWTPVAVAAAAALAAGLAGARFLGDGGQRGGDADPTPTPTAERVSGERLPEEYVGTWTGTVQSDLGVRGEVTMTIREGAVGDVVYEAGNRASYLGVDLDLVCAGVGTLVEVEEGSVVVEGTELTAGTADFCVVGERVRLSAREDGTLRYESLSDAAGTPEGTLTRQR</sequence>
<dbReference type="GO" id="GO:0005524">
    <property type="term" value="F:ATP binding"/>
    <property type="evidence" value="ECO:0007669"/>
    <property type="project" value="UniProtKB-UniRule"/>
</dbReference>
<dbReference type="SUPFAM" id="SSF56112">
    <property type="entry name" value="Protein kinase-like (PK-like)"/>
    <property type="match status" value="1"/>
</dbReference>
<keyword evidence="8" id="KW-0723">Serine/threonine-protein kinase</keyword>
<dbReference type="InterPro" id="IPR008271">
    <property type="entry name" value="Ser/Thr_kinase_AS"/>
</dbReference>
<comment type="caution">
    <text evidence="8">The sequence shown here is derived from an EMBL/GenBank/DDBJ whole genome shotgun (WGS) entry which is preliminary data.</text>
</comment>
<evidence type="ECO:0000256" key="5">
    <source>
        <dbReference type="PROSITE-ProRule" id="PRU10141"/>
    </source>
</evidence>
<dbReference type="RefSeq" id="WP_179817189.1">
    <property type="nucleotide sequence ID" value="NZ_JACBZD010000002.1"/>
</dbReference>
<dbReference type="CDD" id="cd14014">
    <property type="entry name" value="STKc_PknB_like"/>
    <property type="match status" value="1"/>
</dbReference>
<dbReference type="Gene3D" id="3.30.200.20">
    <property type="entry name" value="Phosphorylase Kinase, domain 1"/>
    <property type="match status" value="1"/>
</dbReference>
<dbReference type="InterPro" id="IPR017441">
    <property type="entry name" value="Protein_kinase_ATP_BS"/>
</dbReference>
<dbReference type="InterPro" id="IPR011009">
    <property type="entry name" value="Kinase-like_dom_sf"/>
</dbReference>
<dbReference type="AlphaFoldDB" id="A0A853ADF5"/>
<evidence type="ECO:0000256" key="2">
    <source>
        <dbReference type="ARBA" id="ARBA00022741"/>
    </source>
</evidence>